<protein>
    <submittedName>
        <fullName evidence="1">Uncharacterized protein</fullName>
    </submittedName>
</protein>
<evidence type="ECO:0000313" key="1">
    <source>
        <dbReference type="EMBL" id="KAI3811881.1"/>
    </source>
</evidence>
<evidence type="ECO:0000313" key="2">
    <source>
        <dbReference type="Proteomes" id="UP001056120"/>
    </source>
</evidence>
<dbReference type="EMBL" id="CM042023">
    <property type="protein sequence ID" value="KAI3811881.1"/>
    <property type="molecule type" value="Genomic_DNA"/>
</dbReference>
<proteinExistence type="predicted"/>
<reference evidence="2" key="1">
    <citation type="journal article" date="2022" name="Mol. Ecol. Resour.">
        <title>The genomes of chicory, endive, great burdock and yacon provide insights into Asteraceae palaeo-polyploidization history and plant inulin production.</title>
        <authorList>
            <person name="Fan W."/>
            <person name="Wang S."/>
            <person name="Wang H."/>
            <person name="Wang A."/>
            <person name="Jiang F."/>
            <person name="Liu H."/>
            <person name="Zhao H."/>
            <person name="Xu D."/>
            <person name="Zhang Y."/>
        </authorList>
    </citation>
    <scope>NUCLEOTIDE SEQUENCE [LARGE SCALE GENOMIC DNA]</scope>
    <source>
        <strain evidence="2">cv. Yunnan</strain>
    </source>
</reference>
<organism evidence="1 2">
    <name type="scientific">Smallanthus sonchifolius</name>
    <dbReference type="NCBI Taxonomy" id="185202"/>
    <lineage>
        <taxon>Eukaryota</taxon>
        <taxon>Viridiplantae</taxon>
        <taxon>Streptophyta</taxon>
        <taxon>Embryophyta</taxon>
        <taxon>Tracheophyta</taxon>
        <taxon>Spermatophyta</taxon>
        <taxon>Magnoliopsida</taxon>
        <taxon>eudicotyledons</taxon>
        <taxon>Gunneridae</taxon>
        <taxon>Pentapetalae</taxon>
        <taxon>asterids</taxon>
        <taxon>campanulids</taxon>
        <taxon>Asterales</taxon>
        <taxon>Asteraceae</taxon>
        <taxon>Asteroideae</taxon>
        <taxon>Heliantheae alliance</taxon>
        <taxon>Millerieae</taxon>
        <taxon>Smallanthus</taxon>
    </lineage>
</organism>
<reference evidence="1 2" key="2">
    <citation type="journal article" date="2022" name="Mol. Ecol. Resour.">
        <title>The genomes of chicory, endive, great burdock and yacon provide insights into Asteraceae paleo-polyploidization history and plant inulin production.</title>
        <authorList>
            <person name="Fan W."/>
            <person name="Wang S."/>
            <person name="Wang H."/>
            <person name="Wang A."/>
            <person name="Jiang F."/>
            <person name="Liu H."/>
            <person name="Zhao H."/>
            <person name="Xu D."/>
            <person name="Zhang Y."/>
        </authorList>
    </citation>
    <scope>NUCLEOTIDE SEQUENCE [LARGE SCALE GENOMIC DNA]</scope>
    <source>
        <strain evidence="2">cv. Yunnan</strain>
        <tissue evidence="1">Leaves</tissue>
    </source>
</reference>
<keyword evidence="2" id="KW-1185">Reference proteome</keyword>
<comment type="caution">
    <text evidence="1">The sequence shown here is derived from an EMBL/GenBank/DDBJ whole genome shotgun (WGS) entry which is preliminary data.</text>
</comment>
<accession>A0ACB9IVK8</accession>
<name>A0ACB9IVK8_9ASTR</name>
<sequence length="187" mass="20641">MIWSNLFAAILSFDFYIEPLDEQSTVPVLSNFTPSVPIPSVDDNSFPERVSYSFVGSLSRSHTPTVSFFHSQRTNANKHDQDTVQEPLLGGHVSRQSPPASETNTMLCVCDMELTACEDGSHECYRNQVGLNICYCYKIVAKDDSIVDSRFMHEKSAVSDSSEAPLVVATPLKVSSFSVSTTRLSFA</sequence>
<gene>
    <name evidence="1" type="ORF">L1987_16577</name>
</gene>
<dbReference type="Proteomes" id="UP001056120">
    <property type="component" value="Linkage Group LG06"/>
</dbReference>